<protein>
    <recommendedName>
        <fullName evidence="4">Lipoprotein</fullName>
    </recommendedName>
</protein>
<accession>A0A448ZZB9</accession>
<gene>
    <name evidence="3" type="ORF">NCTC10113_01487</name>
</gene>
<evidence type="ECO:0008006" key="4">
    <source>
        <dbReference type="Google" id="ProtNLM"/>
    </source>
</evidence>
<dbReference type="EMBL" id="LR214939">
    <property type="protein sequence ID" value="VEU56575.1"/>
    <property type="molecule type" value="Genomic_DNA"/>
</dbReference>
<dbReference type="PROSITE" id="PS51257">
    <property type="entry name" value="PROKAR_LIPOPROTEIN"/>
    <property type="match status" value="1"/>
</dbReference>
<evidence type="ECO:0000313" key="3">
    <source>
        <dbReference type="EMBL" id="VEU56575.1"/>
    </source>
</evidence>
<evidence type="ECO:0000256" key="1">
    <source>
        <dbReference type="SAM" id="Coils"/>
    </source>
</evidence>
<dbReference type="AlphaFoldDB" id="A0A448ZZB9"/>
<name>A0A448ZZB9_METSV</name>
<keyword evidence="3" id="KW-0614">Plasmid</keyword>
<keyword evidence="2" id="KW-0812">Transmembrane</keyword>
<geneLocation type="plasmid" evidence="3">
    <name>2</name>
</geneLocation>
<reference evidence="3" key="1">
    <citation type="submission" date="2019-01" db="EMBL/GenBank/DDBJ databases">
        <authorList>
            <consortium name="Pathogen Informatics"/>
        </authorList>
    </citation>
    <scope>NUCLEOTIDE SEQUENCE [LARGE SCALE GENOMIC DNA]</scope>
    <source>
        <strain evidence="3">NCTC10113</strain>
    </source>
</reference>
<sequence length="153" mass="18738">MKLRKRFLYLSLTSVAAFATAFVSISCQYYLNKKNKLVKQLKEFEEVINKLDNKYQELKEEYRWFMTFAKHTESKLPAYKSHFDIYAIYEDWTDKHKSVLKEFKEWYKKPDNALPWLTQKNNLIEKHPKYTGFYYWQALYNLMLDEEAKNKKE</sequence>
<keyword evidence="2" id="KW-0472">Membrane</keyword>
<organism evidence="3">
    <name type="scientific">Metamycoplasma salivarium</name>
    <name type="common">Mycoplasma salivarium</name>
    <dbReference type="NCBI Taxonomy" id="2124"/>
    <lineage>
        <taxon>Bacteria</taxon>
        <taxon>Bacillati</taxon>
        <taxon>Mycoplasmatota</taxon>
        <taxon>Mycoplasmoidales</taxon>
        <taxon>Metamycoplasmataceae</taxon>
        <taxon>Metamycoplasma</taxon>
    </lineage>
</organism>
<feature type="coiled-coil region" evidence="1">
    <location>
        <begin position="34"/>
        <end position="61"/>
    </location>
</feature>
<keyword evidence="1" id="KW-0175">Coiled coil</keyword>
<feature type="transmembrane region" description="Helical" evidence="2">
    <location>
        <begin position="7"/>
        <end position="31"/>
    </location>
</feature>
<evidence type="ECO:0000256" key="2">
    <source>
        <dbReference type="SAM" id="Phobius"/>
    </source>
</evidence>
<keyword evidence="2" id="KW-1133">Transmembrane helix</keyword>
<dbReference type="RefSeq" id="WP_024543831.1">
    <property type="nucleotide sequence ID" value="NZ_BPLV01000001.1"/>
</dbReference>
<proteinExistence type="predicted"/>